<organism evidence="2 3">
    <name type="scientific">Deinococcus aetherius</name>
    <dbReference type="NCBI Taxonomy" id="200252"/>
    <lineage>
        <taxon>Bacteria</taxon>
        <taxon>Thermotogati</taxon>
        <taxon>Deinococcota</taxon>
        <taxon>Deinococci</taxon>
        <taxon>Deinococcales</taxon>
        <taxon>Deinococcaceae</taxon>
        <taxon>Deinococcus</taxon>
    </lineage>
</organism>
<evidence type="ECO:0000313" key="2">
    <source>
        <dbReference type="EMBL" id="BDP44861.1"/>
    </source>
</evidence>
<keyword evidence="2" id="KW-0614">Plasmid</keyword>
<dbReference type="EMBL" id="AP026564">
    <property type="protein sequence ID" value="BDP44861.1"/>
    <property type="molecule type" value="Genomic_DNA"/>
</dbReference>
<dbReference type="Proteomes" id="UP001064971">
    <property type="component" value="Plasmid pDAETH-4"/>
</dbReference>
<sequence>MTNRSPGLPPYLARQQDADRNRRARQFRQFEVGAEFRFQPRKGRHERTGQLVTVVRPPRNDVRHPSLRVRFPDGHEEAVAPGQLQPVEKPAPFRDRPVPPEDPPAVVDARSRPAWTNLLGLLDELHALDQDLAARGMLPPEDLEHPLRGREPLDAAVRHRLALLAGMTLPQGSSAEEKRALAEELRRHAELDAMSRRALLPGRSHVPGAARLVPPPARPKTATRTPLTSEQLDQQTRRMHNVIARCIHRRYFVDDAVRVDGPKIGRHVRRAIRDAGRAEDVAIEQPARRDPRPSELHREASDAYRSMVTSALEVSALLMRGRLDEAHAVLERHREHRHEYRQASREVEALRPQFHTGRYFRGDILSVRDEHYDEQQGYQGMTQHYTRLTIVYGEDGHSVIVANAAELEAATGLRVGPLGWRDLCRWIEDTSDRHDGKKPGRRAHDDEHPIYREQEGSLVLRVSVQQQYPYLTDALECIRLALPAEFNDVLDEEIPEWRPARGFHPPPEPRQAPLE</sequence>
<reference evidence="2" key="1">
    <citation type="submission" date="2022-07" db="EMBL/GenBank/DDBJ databases">
        <title>Complete Genome Sequence of the Radioresistant Bacterium Deinococcus aetherius ST0316, Isolated from the Air Dust collected in Lower Stratosphere above Japan.</title>
        <authorList>
            <person name="Satoh K."/>
            <person name="Hagiwara K."/>
            <person name="Katsumata K."/>
            <person name="Kubo A."/>
            <person name="Yokobori S."/>
            <person name="Yamagishi A."/>
            <person name="Oono Y."/>
            <person name="Narumi I."/>
        </authorList>
    </citation>
    <scope>NUCLEOTIDE SEQUENCE</scope>
    <source>
        <strain evidence="2">ST0316</strain>
        <plasmid evidence="2">pDAETH-4</plasmid>
    </source>
</reference>
<feature type="region of interest" description="Disordered" evidence="1">
    <location>
        <begin position="205"/>
        <end position="234"/>
    </location>
</feature>
<name>A0ABN6RSB9_9DEIO</name>
<gene>
    <name evidence="2" type="ORF">DAETH_48300</name>
</gene>
<feature type="compositionally biased region" description="Low complexity" evidence="1">
    <location>
        <begin position="219"/>
        <end position="228"/>
    </location>
</feature>
<evidence type="ECO:0000313" key="3">
    <source>
        <dbReference type="Proteomes" id="UP001064971"/>
    </source>
</evidence>
<protein>
    <submittedName>
        <fullName evidence="2">Uncharacterized protein</fullName>
    </submittedName>
</protein>
<feature type="region of interest" description="Disordered" evidence="1">
    <location>
        <begin position="75"/>
        <end position="108"/>
    </location>
</feature>
<feature type="region of interest" description="Disordered" evidence="1">
    <location>
        <begin position="1"/>
        <end position="22"/>
    </location>
</feature>
<dbReference type="RefSeq" id="WP_264778908.1">
    <property type="nucleotide sequence ID" value="NZ_AP026564.1"/>
</dbReference>
<evidence type="ECO:0000256" key="1">
    <source>
        <dbReference type="SAM" id="MobiDB-lite"/>
    </source>
</evidence>
<proteinExistence type="predicted"/>
<geneLocation type="plasmid" evidence="2 3">
    <name>pDAETH-4</name>
</geneLocation>
<keyword evidence="3" id="KW-1185">Reference proteome</keyword>
<accession>A0ABN6RSB9</accession>